<keyword evidence="3" id="KW-0812">Transmembrane</keyword>
<comment type="subcellular location">
    <subcellularLocation>
        <location evidence="2">Endoplasmic reticulum</location>
    </subcellularLocation>
    <subcellularLocation>
        <location evidence="1">Membrane</location>
        <topology evidence="1">Multi-pass membrane protein</topology>
    </subcellularLocation>
</comment>
<sequence length="432" mass="48814">MSISNHHSNPGHLNNYYGLDSTDHGSVSSLLSCLIEKALIDLEESYCVEAEDATLSPTTLGRIASYYYINHLTVKMFRDKLSPSASIPELITIMSDAKEYAELPVRHNEDAINGGLAQRLPLEVNPHTYDSSHTKTHLLLQAHFCRETLPSSDYLTDTKSVLDQAVRVLQAMLDVSADQGWLVTTLQVIHLIQMVIQGAWWDRNALLTLPHVQLYHLYCFRTDGGRVMDALPELMCAVKGRLDVLKRMIRDDMSEKQIDELYDVLGRLPLIQISLSLMEQDESGKSAAQQIRQRTTRSSRDAWIPVQADQEYVLRVNMMRMNKTQQRRESKAFAPKFPKPKDEGWIFVLGEVETREVIALKRVAHVRQRSSVPVSFCTPEVEGRVIYTLYVMSDCYLGLDQQFDVCLDVQSAGGSGDVTADISEPSHVEDGW</sequence>
<keyword evidence="4" id="KW-0256">Endoplasmic reticulum</keyword>
<evidence type="ECO:0000256" key="7">
    <source>
        <dbReference type="ARBA" id="ARBA00023186"/>
    </source>
</evidence>
<dbReference type="GO" id="GO:0003723">
    <property type="term" value="F:RNA binding"/>
    <property type="evidence" value="ECO:0007669"/>
    <property type="project" value="TreeGrafter"/>
</dbReference>
<dbReference type="PANTHER" id="PTHR24075:SF6">
    <property type="entry name" value="ACTIVATING SIGNAL COINTEGRATOR 1 COMPLEX SUBUNIT 3"/>
    <property type="match status" value="1"/>
</dbReference>
<dbReference type="GO" id="GO:0016020">
    <property type="term" value="C:membrane"/>
    <property type="evidence" value="ECO:0007669"/>
    <property type="project" value="UniProtKB-SubCell"/>
</dbReference>
<dbReference type="PANTHER" id="PTHR24075">
    <property type="entry name" value="SEC63 DOMAIN-CONTAINING"/>
    <property type="match status" value="1"/>
</dbReference>
<feature type="domain" description="SEC63" evidence="8">
    <location>
        <begin position="57"/>
        <end position="407"/>
    </location>
</feature>
<evidence type="ECO:0000256" key="4">
    <source>
        <dbReference type="ARBA" id="ARBA00022824"/>
    </source>
</evidence>
<comment type="caution">
    <text evidence="9">The sequence shown here is derived from an EMBL/GenBank/DDBJ whole genome shotgun (WGS) entry which is preliminary data.</text>
</comment>
<evidence type="ECO:0000313" key="9">
    <source>
        <dbReference type="EMBL" id="KAK2162771.1"/>
    </source>
</evidence>
<dbReference type="FunFam" id="1.10.3380.10:FF:000002">
    <property type="entry name" value="Activating signal cointegrator 1 complex subunit 3"/>
    <property type="match status" value="1"/>
</dbReference>
<evidence type="ECO:0000256" key="3">
    <source>
        <dbReference type="ARBA" id="ARBA00022692"/>
    </source>
</evidence>
<dbReference type="EMBL" id="JAODUP010000092">
    <property type="protein sequence ID" value="KAK2162771.1"/>
    <property type="molecule type" value="Genomic_DNA"/>
</dbReference>
<keyword evidence="6" id="KW-0472">Membrane</keyword>
<dbReference type="Proteomes" id="UP001208570">
    <property type="component" value="Unassembled WGS sequence"/>
</dbReference>
<evidence type="ECO:0000256" key="5">
    <source>
        <dbReference type="ARBA" id="ARBA00022989"/>
    </source>
</evidence>
<dbReference type="FunFam" id="2.60.40.150:FF:000113">
    <property type="entry name" value="activating signal cointegrator 1 complex subunit 3"/>
    <property type="match status" value="1"/>
</dbReference>
<evidence type="ECO:0000256" key="1">
    <source>
        <dbReference type="ARBA" id="ARBA00004141"/>
    </source>
</evidence>
<keyword evidence="7" id="KW-0143">Chaperone</keyword>
<evidence type="ECO:0000259" key="8">
    <source>
        <dbReference type="SMART" id="SM00973"/>
    </source>
</evidence>
<dbReference type="InterPro" id="IPR014756">
    <property type="entry name" value="Ig_E-set"/>
</dbReference>
<keyword evidence="5" id="KW-1133">Transmembrane helix</keyword>
<dbReference type="Gene3D" id="2.60.40.150">
    <property type="entry name" value="C2 domain"/>
    <property type="match status" value="1"/>
</dbReference>
<evidence type="ECO:0000256" key="2">
    <source>
        <dbReference type="ARBA" id="ARBA00004240"/>
    </source>
</evidence>
<evidence type="ECO:0000256" key="6">
    <source>
        <dbReference type="ARBA" id="ARBA00023136"/>
    </source>
</evidence>
<dbReference type="InterPro" id="IPR004179">
    <property type="entry name" value="Sec63-dom"/>
</dbReference>
<dbReference type="GO" id="GO:0005634">
    <property type="term" value="C:nucleus"/>
    <property type="evidence" value="ECO:0007669"/>
    <property type="project" value="TreeGrafter"/>
</dbReference>
<dbReference type="SUPFAM" id="SSF81296">
    <property type="entry name" value="E set domains"/>
    <property type="match status" value="1"/>
</dbReference>
<dbReference type="InterPro" id="IPR035892">
    <property type="entry name" value="C2_domain_sf"/>
</dbReference>
<dbReference type="Gene3D" id="1.10.10.10">
    <property type="entry name" value="Winged helix-like DNA-binding domain superfamily/Winged helix DNA-binding domain"/>
    <property type="match status" value="1"/>
</dbReference>
<gene>
    <name evidence="9" type="ORF">LSH36_92g06010</name>
</gene>
<proteinExistence type="predicted"/>
<keyword evidence="10" id="KW-1185">Reference proteome</keyword>
<dbReference type="InterPro" id="IPR036388">
    <property type="entry name" value="WH-like_DNA-bd_sf"/>
</dbReference>
<evidence type="ECO:0000313" key="10">
    <source>
        <dbReference type="Proteomes" id="UP001208570"/>
    </source>
</evidence>
<dbReference type="GO" id="GO:0005783">
    <property type="term" value="C:endoplasmic reticulum"/>
    <property type="evidence" value="ECO:0007669"/>
    <property type="project" value="UniProtKB-SubCell"/>
</dbReference>
<accession>A0AAD9K1E6</accession>
<protein>
    <recommendedName>
        <fullName evidence="8">SEC63 domain-containing protein</fullName>
    </recommendedName>
</protein>
<dbReference type="AlphaFoldDB" id="A0AAD9K1E6"/>
<organism evidence="9 10">
    <name type="scientific">Paralvinella palmiformis</name>
    <dbReference type="NCBI Taxonomy" id="53620"/>
    <lineage>
        <taxon>Eukaryota</taxon>
        <taxon>Metazoa</taxon>
        <taxon>Spiralia</taxon>
        <taxon>Lophotrochozoa</taxon>
        <taxon>Annelida</taxon>
        <taxon>Polychaeta</taxon>
        <taxon>Sedentaria</taxon>
        <taxon>Canalipalpata</taxon>
        <taxon>Terebellida</taxon>
        <taxon>Terebelliformia</taxon>
        <taxon>Alvinellidae</taxon>
        <taxon>Paralvinella</taxon>
    </lineage>
</organism>
<dbReference type="GO" id="GO:0043138">
    <property type="term" value="F:3'-5' DNA helicase activity"/>
    <property type="evidence" value="ECO:0007669"/>
    <property type="project" value="TreeGrafter"/>
</dbReference>
<dbReference type="Pfam" id="PF02889">
    <property type="entry name" value="Sec63"/>
    <property type="match status" value="1"/>
</dbReference>
<dbReference type="Gene3D" id="1.10.3380.10">
    <property type="entry name" value="Sec63 N-terminal domain-like domain"/>
    <property type="match status" value="1"/>
</dbReference>
<name>A0AAD9K1E6_9ANNE</name>
<dbReference type="SUPFAM" id="SSF158702">
    <property type="entry name" value="Sec63 N-terminal domain-like"/>
    <property type="match status" value="1"/>
</dbReference>
<dbReference type="SMART" id="SM00973">
    <property type="entry name" value="Sec63"/>
    <property type="match status" value="1"/>
</dbReference>
<reference evidence="9" key="1">
    <citation type="journal article" date="2023" name="Mol. Biol. Evol.">
        <title>Third-Generation Sequencing Reveals the Adaptive Role of the Epigenome in Three Deep-Sea Polychaetes.</title>
        <authorList>
            <person name="Perez M."/>
            <person name="Aroh O."/>
            <person name="Sun Y."/>
            <person name="Lan Y."/>
            <person name="Juniper S.K."/>
            <person name="Young C.R."/>
            <person name="Angers B."/>
            <person name="Qian P.Y."/>
        </authorList>
    </citation>
    <scope>NUCLEOTIDE SEQUENCE</scope>
    <source>
        <strain evidence="9">P08H-3</strain>
    </source>
</reference>